<organism evidence="4 5">
    <name type="scientific">Marinicauda pacifica</name>
    <dbReference type="NCBI Taxonomy" id="1133559"/>
    <lineage>
        <taxon>Bacteria</taxon>
        <taxon>Pseudomonadati</taxon>
        <taxon>Pseudomonadota</taxon>
        <taxon>Alphaproteobacteria</taxon>
        <taxon>Maricaulales</taxon>
        <taxon>Maricaulaceae</taxon>
        <taxon>Marinicauda</taxon>
    </lineage>
</organism>
<evidence type="ECO:0000256" key="1">
    <source>
        <dbReference type="SAM" id="MobiDB-lite"/>
    </source>
</evidence>
<dbReference type="SUPFAM" id="SSF55166">
    <property type="entry name" value="Hedgehog/DD-peptidase"/>
    <property type="match status" value="1"/>
</dbReference>
<protein>
    <recommendedName>
        <fullName evidence="3">Peptidase M15A C-terminal domain-containing protein</fullName>
    </recommendedName>
</protein>
<feature type="region of interest" description="Disordered" evidence="1">
    <location>
        <begin position="23"/>
        <end position="66"/>
    </location>
</feature>
<feature type="domain" description="Peptidase M15A C-terminal" evidence="3">
    <location>
        <begin position="257"/>
        <end position="298"/>
    </location>
</feature>
<gene>
    <name evidence="4" type="ORF">E5162_00715</name>
</gene>
<feature type="chain" id="PRO_5021035457" description="Peptidase M15A C-terminal domain-containing protein" evidence="2">
    <location>
        <begin position="22"/>
        <end position="365"/>
    </location>
</feature>
<evidence type="ECO:0000313" key="5">
    <source>
        <dbReference type="Proteomes" id="UP000305451"/>
    </source>
</evidence>
<dbReference type="InterPro" id="IPR009045">
    <property type="entry name" value="Zn_M74/Hedgehog-like"/>
</dbReference>
<keyword evidence="5" id="KW-1185">Reference proteome</keyword>
<proteinExistence type="predicted"/>
<comment type="caution">
    <text evidence="4">The sequence shown here is derived from an EMBL/GenBank/DDBJ whole genome shotgun (WGS) entry which is preliminary data.</text>
</comment>
<dbReference type="Gene3D" id="3.30.1380.10">
    <property type="match status" value="1"/>
</dbReference>
<feature type="signal peptide" evidence="2">
    <location>
        <begin position="1"/>
        <end position="21"/>
    </location>
</feature>
<evidence type="ECO:0000256" key="2">
    <source>
        <dbReference type="SAM" id="SignalP"/>
    </source>
</evidence>
<feature type="compositionally biased region" description="Polar residues" evidence="1">
    <location>
        <begin position="24"/>
        <end position="40"/>
    </location>
</feature>
<dbReference type="EMBL" id="SRXV01000001">
    <property type="protein sequence ID" value="TGY93849.1"/>
    <property type="molecule type" value="Genomic_DNA"/>
</dbReference>
<keyword evidence="2" id="KW-0732">Signal</keyword>
<reference evidence="4 5" key="1">
    <citation type="journal article" date="2013" name="Int. J. Syst. Evol. Microbiol.">
        <title>Marinicauda pacifica gen. nov., sp. nov., a prosthecate alphaproteobacterium of the family Hyphomonadaceae isolated from deep seawater.</title>
        <authorList>
            <person name="Zhang X.Y."/>
            <person name="Li G.W."/>
            <person name="Wang C.S."/>
            <person name="Zhang Y.J."/>
            <person name="Xu X.W."/>
            <person name="Li H."/>
            <person name="Liu A."/>
            <person name="Liu C."/>
            <person name="Xie B.B."/>
            <person name="Qin Q.L."/>
            <person name="Xu Z."/>
            <person name="Chen X.L."/>
            <person name="Zhou B.C."/>
            <person name="Zhang Y.Z."/>
        </authorList>
    </citation>
    <scope>NUCLEOTIDE SEQUENCE [LARGE SCALE GENOMIC DNA]</scope>
    <source>
        <strain evidence="4 5">P-1 km-3</strain>
    </source>
</reference>
<dbReference type="Pfam" id="PF08291">
    <property type="entry name" value="Peptidase_M15_3"/>
    <property type="match status" value="1"/>
</dbReference>
<accession>A0A4V3RZD6</accession>
<name>A0A4V3RZD6_9PROT</name>
<evidence type="ECO:0000313" key="4">
    <source>
        <dbReference type="EMBL" id="TGY93849.1"/>
    </source>
</evidence>
<dbReference type="AlphaFoldDB" id="A0A4V3RZD6"/>
<dbReference type="RefSeq" id="WP_135943044.1">
    <property type="nucleotide sequence ID" value="NZ_BMEI01000001.1"/>
</dbReference>
<dbReference type="Proteomes" id="UP000305451">
    <property type="component" value="Unassembled WGS sequence"/>
</dbReference>
<feature type="compositionally biased region" description="Polar residues" evidence="1">
    <location>
        <begin position="47"/>
        <end position="60"/>
    </location>
</feature>
<evidence type="ECO:0000259" key="3">
    <source>
        <dbReference type="Pfam" id="PF08291"/>
    </source>
</evidence>
<dbReference type="InterPro" id="IPR013230">
    <property type="entry name" value="Peptidase_M15A_C"/>
</dbReference>
<dbReference type="OrthoDB" id="5242612at2"/>
<dbReference type="PROSITE" id="PS51257">
    <property type="entry name" value="PROKAR_LIPOPROTEIN"/>
    <property type="match status" value="1"/>
</dbReference>
<sequence length="365" mass="39782">MRKRLCLSTAAFALFASTACADEVSSQSDPQTQLPRTQARTEAPSGVQESPASSPGQSEESAPAGGERLDEVLTELANRPDRTPPKDTWLNVAVNGDEAPYPLWHETLMPGETLSLEAEGEFAIGVDSERATGLASSHSWTAPDEPGIHRLVAFNPDGELQRLTVFVLSEMDDRGSNTVMEGYRIGEYPEDTPEGLIRLTQGDMDVPVSPNFTIGQFICKQQPAHWPKFLMVTEPMLTRIEALIRELNAADRTDAESFFVMSGYRTPFYNTAIGSASRSRHMYGDAADVFVDTDPQNNVMDDIDGDNRVTRADAEFLYDFASELFTKSDELPAGGIGAYGANAAHGPFVHVDGRGSVARWGRRGS</sequence>